<dbReference type="Pfam" id="PF13424">
    <property type="entry name" value="TPR_12"/>
    <property type="match status" value="1"/>
</dbReference>
<protein>
    <submittedName>
        <fullName evidence="8">DNA-binding SARP family transcriptional activator</fullName>
    </submittedName>
</protein>
<evidence type="ECO:0000256" key="6">
    <source>
        <dbReference type="SAM" id="MobiDB-lite"/>
    </source>
</evidence>
<dbReference type="GO" id="GO:0000160">
    <property type="term" value="P:phosphorelay signal transduction system"/>
    <property type="evidence" value="ECO:0007669"/>
    <property type="project" value="InterPro"/>
</dbReference>
<dbReference type="InterPro" id="IPR011990">
    <property type="entry name" value="TPR-like_helical_dom_sf"/>
</dbReference>
<evidence type="ECO:0000256" key="3">
    <source>
        <dbReference type="ARBA" id="ARBA00023125"/>
    </source>
</evidence>
<dbReference type="InterPro" id="IPR027417">
    <property type="entry name" value="P-loop_NTPase"/>
</dbReference>
<evidence type="ECO:0000256" key="1">
    <source>
        <dbReference type="ARBA" id="ARBA00005820"/>
    </source>
</evidence>
<dbReference type="InterPro" id="IPR005158">
    <property type="entry name" value="BTAD"/>
</dbReference>
<dbReference type="PRINTS" id="PR00364">
    <property type="entry name" value="DISEASERSIST"/>
</dbReference>
<sequence>MTDPCDIRIRLEVLGPLLAWRGDEARRLGPVQQRVVLGTLALHANRSLGREQLIEAVWGEDPPAYAVNLLQKNVSALRRSLEPVRPADGKSRVLTWSDAGYRLILPDGGLDLADFDRELARAGAARATGDLPTASRALHAALKLWRGPLLDGLTGPLLDAERDRLAERRIGAIEDRIEIDLSLGDDRDLVAELRRLVAEHPLRERLRGLLMQALYRSGQRADALAAFRETHDYLYAELGVGPSAELQQLHRRLLDGDPELNAPTPAAPVAPAQRTMPAHRPPTPAQLPHGMADFTGRQRQLTRLDELLGREDATPIAMIIGTAGVGKTSLAVHWAHRVSDRFPDGQLYVNLRGFDAHGSAVEPGDALRGFFDAFAVPNAQVPARLEDQAALYRSLLAGRRILVVLDNARDSEQIGPLLPGAPGCAVVVTSRRRLAGVAAAGADVLSLDLLAPGEAREFFSRRVGAARVAAEPVAFDAIVAACARLPLALAIVAARAAVYPEQSLTALATDLREAAGGLDAFVGENPANDARAVLSWSYRGLGPAAARLFRLLGLHRRPDIATAAAASLAGVTVSEARRLLRELTSAHLVEEATPGRFGFHDLLRAYAKEQTLEIDSAAERRAAVLRLLDHYLHTAWLADRTLYPYREPIHVEPADPATVVPRLDGTAEALVWFMGEHATLLAAVEQAEAEDFPLHASRLAWTITPFLNYQGKWHDWATVLRIALAASRQVGDVPGQALTHRLLSLACLQQGLLTDADGQAKQALDLLNELGDREGQARLLLDYSRVLERQGDFVAGLERAELALELFREAGEPSGEADALNWVGWFHSRSGYHQQALDYCHQSLDLHRRLGDSPRQADTWNTLGFANHHLGNSDAAMACYEKALGLWRELGDRYEVATTTLRMGNTQHTTGDLQAARKLWLKARNILDELGHPLGEQLSAWLAKPPSSSSTFEGIHHV</sequence>
<dbReference type="SUPFAM" id="SSF52540">
    <property type="entry name" value="P-loop containing nucleoside triphosphate hydrolases"/>
    <property type="match status" value="1"/>
</dbReference>
<dbReference type="Gene3D" id="3.40.50.300">
    <property type="entry name" value="P-loop containing nucleotide triphosphate hydrolases"/>
    <property type="match status" value="1"/>
</dbReference>
<evidence type="ECO:0000256" key="2">
    <source>
        <dbReference type="ARBA" id="ARBA00023015"/>
    </source>
</evidence>
<name>A0A7W7I1R4_9ACTN</name>
<feature type="DNA-binding region" description="OmpR/PhoB-type" evidence="5">
    <location>
        <begin position="1"/>
        <end position="105"/>
    </location>
</feature>
<dbReference type="InterPro" id="IPR019734">
    <property type="entry name" value="TPR_rpt"/>
</dbReference>
<dbReference type="InterPro" id="IPR001867">
    <property type="entry name" value="OmpR/PhoB-type_DNA-bd"/>
</dbReference>
<dbReference type="GO" id="GO:0003677">
    <property type="term" value="F:DNA binding"/>
    <property type="evidence" value="ECO:0007669"/>
    <property type="project" value="UniProtKB-UniRule"/>
</dbReference>
<dbReference type="InterPro" id="IPR016032">
    <property type="entry name" value="Sig_transdc_resp-reg_C-effctor"/>
</dbReference>
<keyword evidence="2" id="KW-0805">Transcription regulation</keyword>
<dbReference type="InterPro" id="IPR002182">
    <property type="entry name" value="NB-ARC"/>
</dbReference>
<evidence type="ECO:0000313" key="9">
    <source>
        <dbReference type="Proteomes" id="UP000578112"/>
    </source>
</evidence>
<feature type="domain" description="OmpR/PhoB-type" evidence="7">
    <location>
        <begin position="1"/>
        <end position="105"/>
    </location>
</feature>
<dbReference type="AlphaFoldDB" id="A0A7W7I1R4"/>
<dbReference type="SUPFAM" id="SSF46894">
    <property type="entry name" value="C-terminal effector domain of the bipartite response regulators"/>
    <property type="match status" value="1"/>
</dbReference>
<evidence type="ECO:0000256" key="5">
    <source>
        <dbReference type="PROSITE-ProRule" id="PRU01091"/>
    </source>
</evidence>
<organism evidence="8 9">
    <name type="scientific">Actinoplanes digitatis</name>
    <dbReference type="NCBI Taxonomy" id="1868"/>
    <lineage>
        <taxon>Bacteria</taxon>
        <taxon>Bacillati</taxon>
        <taxon>Actinomycetota</taxon>
        <taxon>Actinomycetes</taxon>
        <taxon>Micromonosporales</taxon>
        <taxon>Micromonosporaceae</taxon>
        <taxon>Actinoplanes</taxon>
    </lineage>
</organism>
<evidence type="ECO:0000313" key="8">
    <source>
        <dbReference type="EMBL" id="MBB4764777.1"/>
    </source>
</evidence>
<feature type="region of interest" description="Disordered" evidence="6">
    <location>
        <begin position="257"/>
        <end position="291"/>
    </location>
</feature>
<dbReference type="Pfam" id="PF03704">
    <property type="entry name" value="BTAD"/>
    <property type="match status" value="1"/>
</dbReference>
<dbReference type="PANTHER" id="PTHR35807">
    <property type="entry name" value="TRANSCRIPTIONAL REGULATOR REDD-RELATED"/>
    <property type="match status" value="1"/>
</dbReference>
<dbReference type="CDD" id="cd15831">
    <property type="entry name" value="BTAD"/>
    <property type="match status" value="1"/>
</dbReference>
<dbReference type="RefSeq" id="WP_203709096.1">
    <property type="nucleotide sequence ID" value="NZ_BOMK01000003.1"/>
</dbReference>
<dbReference type="SMART" id="SM00028">
    <property type="entry name" value="TPR"/>
    <property type="match status" value="3"/>
</dbReference>
<gene>
    <name evidence="8" type="ORF">BJ971_005333</name>
</gene>
<comment type="caution">
    <text evidence="8">The sequence shown here is derived from an EMBL/GenBank/DDBJ whole genome shotgun (WGS) entry which is preliminary data.</text>
</comment>
<dbReference type="InterPro" id="IPR036388">
    <property type="entry name" value="WH-like_DNA-bd_sf"/>
</dbReference>
<proteinExistence type="inferred from homology"/>
<keyword evidence="3 5" id="KW-0238">DNA-binding</keyword>
<dbReference type="InterPro" id="IPR051677">
    <property type="entry name" value="AfsR-DnrI-RedD_regulator"/>
</dbReference>
<reference evidence="8 9" key="1">
    <citation type="submission" date="2020-08" db="EMBL/GenBank/DDBJ databases">
        <title>Sequencing the genomes of 1000 actinobacteria strains.</title>
        <authorList>
            <person name="Klenk H.-P."/>
        </authorList>
    </citation>
    <scope>NUCLEOTIDE SEQUENCE [LARGE SCALE GENOMIC DNA]</scope>
    <source>
        <strain evidence="8 9">DSM 43149</strain>
    </source>
</reference>
<dbReference type="EMBL" id="JACHNH010000001">
    <property type="protein sequence ID" value="MBB4764777.1"/>
    <property type="molecule type" value="Genomic_DNA"/>
</dbReference>
<dbReference type="PANTHER" id="PTHR35807:SF1">
    <property type="entry name" value="TRANSCRIPTIONAL REGULATOR REDD"/>
    <property type="match status" value="1"/>
</dbReference>
<dbReference type="Pfam" id="PF00486">
    <property type="entry name" value="Trans_reg_C"/>
    <property type="match status" value="1"/>
</dbReference>
<dbReference type="SMART" id="SM00862">
    <property type="entry name" value="Trans_reg_C"/>
    <property type="match status" value="1"/>
</dbReference>
<dbReference type="Gene3D" id="1.10.10.10">
    <property type="entry name" value="Winged helix-like DNA-binding domain superfamily/Winged helix DNA-binding domain"/>
    <property type="match status" value="1"/>
</dbReference>
<dbReference type="SMART" id="SM01043">
    <property type="entry name" value="BTAD"/>
    <property type="match status" value="1"/>
</dbReference>
<dbReference type="SUPFAM" id="SSF48452">
    <property type="entry name" value="TPR-like"/>
    <property type="match status" value="2"/>
</dbReference>
<dbReference type="Pfam" id="PF00931">
    <property type="entry name" value="NB-ARC"/>
    <property type="match status" value="1"/>
</dbReference>
<evidence type="ECO:0000256" key="4">
    <source>
        <dbReference type="ARBA" id="ARBA00023163"/>
    </source>
</evidence>
<dbReference type="PROSITE" id="PS51755">
    <property type="entry name" value="OMPR_PHOB"/>
    <property type="match status" value="1"/>
</dbReference>
<keyword evidence="9" id="KW-1185">Reference proteome</keyword>
<dbReference type="GO" id="GO:0006355">
    <property type="term" value="P:regulation of DNA-templated transcription"/>
    <property type="evidence" value="ECO:0007669"/>
    <property type="project" value="InterPro"/>
</dbReference>
<keyword evidence="4" id="KW-0804">Transcription</keyword>
<comment type="similarity">
    <text evidence="1">Belongs to the AfsR/DnrI/RedD regulatory family.</text>
</comment>
<feature type="compositionally biased region" description="Low complexity" evidence="6">
    <location>
        <begin position="262"/>
        <end position="272"/>
    </location>
</feature>
<evidence type="ECO:0000259" key="7">
    <source>
        <dbReference type="PROSITE" id="PS51755"/>
    </source>
</evidence>
<dbReference type="Gene3D" id="1.25.40.10">
    <property type="entry name" value="Tetratricopeptide repeat domain"/>
    <property type="match status" value="2"/>
</dbReference>
<dbReference type="GO" id="GO:0043531">
    <property type="term" value="F:ADP binding"/>
    <property type="evidence" value="ECO:0007669"/>
    <property type="project" value="InterPro"/>
</dbReference>
<dbReference type="Proteomes" id="UP000578112">
    <property type="component" value="Unassembled WGS sequence"/>
</dbReference>
<accession>A0A7W7I1R4</accession>